<evidence type="ECO:0000256" key="2">
    <source>
        <dbReference type="ARBA" id="ARBA00023054"/>
    </source>
</evidence>
<dbReference type="Gene3D" id="1.20.5.170">
    <property type="match status" value="1"/>
</dbReference>
<organism evidence="7 8">
    <name type="scientific">Orchesella cincta</name>
    <name type="common">Springtail</name>
    <name type="synonym">Podura cincta</name>
    <dbReference type="NCBI Taxonomy" id="48709"/>
    <lineage>
        <taxon>Eukaryota</taxon>
        <taxon>Metazoa</taxon>
        <taxon>Ecdysozoa</taxon>
        <taxon>Arthropoda</taxon>
        <taxon>Hexapoda</taxon>
        <taxon>Collembola</taxon>
        <taxon>Entomobryomorpha</taxon>
        <taxon>Entomobryoidea</taxon>
        <taxon>Orchesellidae</taxon>
        <taxon>Orchesellinae</taxon>
        <taxon>Orchesella</taxon>
    </lineage>
</organism>
<evidence type="ECO:0000259" key="6">
    <source>
        <dbReference type="PROSITE" id="PS51842"/>
    </source>
</evidence>
<dbReference type="PANTHER" id="PTHR45721">
    <property type="entry name" value="LAMIN DM0-RELATED"/>
    <property type="match status" value="1"/>
</dbReference>
<evidence type="ECO:0000256" key="3">
    <source>
        <dbReference type="RuleBase" id="RU000685"/>
    </source>
</evidence>
<comment type="caution">
    <text evidence="7">The sequence shown here is derived from an EMBL/GenBank/DDBJ whole genome shotgun (WGS) entry which is preliminary data.</text>
</comment>
<evidence type="ECO:0000256" key="1">
    <source>
        <dbReference type="ARBA" id="ARBA00022754"/>
    </source>
</evidence>
<feature type="coiled-coil region" evidence="4">
    <location>
        <begin position="312"/>
        <end position="346"/>
    </location>
</feature>
<dbReference type="OrthoDB" id="102442at2759"/>
<dbReference type="EMBL" id="LJIJ01000165">
    <property type="protein sequence ID" value="ODN01235.1"/>
    <property type="molecule type" value="Genomic_DNA"/>
</dbReference>
<keyword evidence="8" id="KW-1185">Reference proteome</keyword>
<feature type="domain" description="IF rod" evidence="6">
    <location>
        <begin position="52"/>
        <end position="406"/>
    </location>
</feature>
<evidence type="ECO:0000313" key="8">
    <source>
        <dbReference type="Proteomes" id="UP000094527"/>
    </source>
</evidence>
<dbReference type="OMA" id="RNTKKEH"/>
<dbReference type="InterPro" id="IPR018039">
    <property type="entry name" value="IF_conserved"/>
</dbReference>
<dbReference type="GO" id="GO:0005200">
    <property type="term" value="F:structural constituent of cytoskeleton"/>
    <property type="evidence" value="ECO:0007669"/>
    <property type="project" value="TreeGrafter"/>
</dbReference>
<dbReference type="GO" id="GO:0007097">
    <property type="term" value="P:nuclear migration"/>
    <property type="evidence" value="ECO:0007669"/>
    <property type="project" value="TreeGrafter"/>
</dbReference>
<dbReference type="GO" id="GO:0005652">
    <property type="term" value="C:nuclear lamina"/>
    <property type="evidence" value="ECO:0007669"/>
    <property type="project" value="TreeGrafter"/>
</dbReference>
<dbReference type="InterPro" id="IPR039008">
    <property type="entry name" value="IF_rod_dom"/>
</dbReference>
<feature type="region of interest" description="Disordered" evidence="5">
    <location>
        <begin position="1"/>
        <end position="22"/>
    </location>
</feature>
<dbReference type="GO" id="GO:0006998">
    <property type="term" value="P:nuclear envelope organization"/>
    <property type="evidence" value="ECO:0007669"/>
    <property type="project" value="TreeGrafter"/>
</dbReference>
<accession>A0A1D2N830</accession>
<protein>
    <submittedName>
        <fullName evidence="7">Lamin-C</fullName>
    </submittedName>
</protein>
<feature type="coiled-coil region" evidence="4">
    <location>
        <begin position="73"/>
        <end position="147"/>
    </location>
</feature>
<comment type="similarity">
    <text evidence="3">Belongs to the intermediate filament family.</text>
</comment>
<keyword evidence="1 3" id="KW-0403">Intermediate filament</keyword>
<dbReference type="Pfam" id="PF00038">
    <property type="entry name" value="Filament"/>
    <property type="match status" value="1"/>
</dbReference>
<dbReference type="AlphaFoldDB" id="A0A1D2N830"/>
<reference evidence="7 8" key="1">
    <citation type="journal article" date="2016" name="Genome Biol. Evol.">
        <title>Gene Family Evolution Reflects Adaptation to Soil Environmental Stressors in the Genome of the Collembolan Orchesella cincta.</title>
        <authorList>
            <person name="Faddeeva-Vakhrusheva A."/>
            <person name="Derks M.F."/>
            <person name="Anvar S.Y."/>
            <person name="Agamennone V."/>
            <person name="Suring W."/>
            <person name="Smit S."/>
            <person name="van Straalen N.M."/>
            <person name="Roelofs D."/>
        </authorList>
    </citation>
    <scope>NUCLEOTIDE SEQUENCE [LARGE SCALE GENOMIC DNA]</scope>
    <source>
        <tissue evidence="7">Mixed pool</tissue>
    </source>
</reference>
<dbReference type="PANTHER" id="PTHR45721:SF11">
    <property type="entry name" value="LAMIN DM0-RELATED"/>
    <property type="match status" value="1"/>
</dbReference>
<dbReference type="SUPFAM" id="SSF64593">
    <property type="entry name" value="Intermediate filament protein, coiled coil region"/>
    <property type="match status" value="2"/>
</dbReference>
<dbReference type="GO" id="GO:0051664">
    <property type="term" value="P:nuclear pore localization"/>
    <property type="evidence" value="ECO:0007669"/>
    <property type="project" value="TreeGrafter"/>
</dbReference>
<dbReference type="GO" id="GO:0090435">
    <property type="term" value="P:protein localization to nuclear envelope"/>
    <property type="evidence" value="ECO:0007669"/>
    <property type="project" value="TreeGrafter"/>
</dbReference>
<dbReference type="STRING" id="48709.A0A1D2N830"/>
<evidence type="ECO:0000256" key="4">
    <source>
        <dbReference type="SAM" id="Coils"/>
    </source>
</evidence>
<dbReference type="GO" id="GO:0005882">
    <property type="term" value="C:intermediate filament"/>
    <property type="evidence" value="ECO:0007669"/>
    <property type="project" value="UniProtKB-KW"/>
</dbReference>
<feature type="compositionally biased region" description="Low complexity" evidence="5">
    <location>
        <begin position="7"/>
        <end position="22"/>
    </location>
</feature>
<gene>
    <name evidence="7" type="ORF">Ocin01_05439</name>
</gene>
<dbReference type="PROSITE" id="PS00226">
    <property type="entry name" value="IF_ROD_1"/>
    <property type="match status" value="1"/>
</dbReference>
<dbReference type="SMART" id="SM01391">
    <property type="entry name" value="Filament"/>
    <property type="match status" value="1"/>
</dbReference>
<dbReference type="GO" id="GO:0031507">
    <property type="term" value="P:heterochromatin formation"/>
    <property type="evidence" value="ECO:0007669"/>
    <property type="project" value="TreeGrafter"/>
</dbReference>
<evidence type="ECO:0000313" key="7">
    <source>
        <dbReference type="EMBL" id="ODN01235.1"/>
    </source>
</evidence>
<sequence>MERLTRSTRSTTKRPATTATKAVPLVQTPVAPPDAIPVQSPAASARISRDHERIEIASLNDRFAAIIERNRYLESVNKMLKQKKSQIDETAQRTVDRLKATYDKELAEIRGKGEVLKSETAELRAAHNQLEQEYNETKAKYDHRNKTGQPTRRQVYELKSKVLHLQGAIPQMHSESERLATESHDLKQERKEIAEEIEEATEQLEQETMGRRVPENALKETLEELKVQDERHKQEMKKLAASRRAEMQEVDGQLRQRYEYKLQESLQELRTEYEEKLKDSAMALEARRGAMGGYKAQLKQTQEDLHKINVDTAKLTGQLETVQKKNAEFEKEKQGLLQAVDRLEEKNWQDHAVFGNMVETKEKIINDHVAEKEALVNDTQLLMSTKVALDNEISTYRKLLDGVEQI</sequence>
<proteinExistence type="inferred from homology"/>
<evidence type="ECO:0000256" key="5">
    <source>
        <dbReference type="SAM" id="MobiDB-lite"/>
    </source>
</evidence>
<dbReference type="PROSITE" id="PS51842">
    <property type="entry name" value="IF_ROD_2"/>
    <property type="match status" value="1"/>
</dbReference>
<feature type="coiled-coil region" evidence="4">
    <location>
        <begin position="176"/>
        <end position="242"/>
    </location>
</feature>
<keyword evidence="2 4" id="KW-0175">Coiled coil</keyword>
<dbReference type="Proteomes" id="UP000094527">
    <property type="component" value="Unassembled WGS sequence"/>
</dbReference>
<name>A0A1D2N830_ORCCI</name>